<keyword evidence="3" id="KW-1185">Reference proteome</keyword>
<gene>
    <name evidence="2" type="ORF">BDV98DRAFT_600482</name>
</gene>
<evidence type="ECO:0000256" key="1">
    <source>
        <dbReference type="SAM" id="MobiDB-lite"/>
    </source>
</evidence>
<dbReference type="AlphaFoldDB" id="A0A5C3QWN1"/>
<feature type="region of interest" description="Disordered" evidence="1">
    <location>
        <begin position="82"/>
        <end position="147"/>
    </location>
</feature>
<evidence type="ECO:0000313" key="2">
    <source>
        <dbReference type="EMBL" id="TFL06433.1"/>
    </source>
</evidence>
<name>A0A5C3QWN1_9AGAR</name>
<evidence type="ECO:0000313" key="3">
    <source>
        <dbReference type="Proteomes" id="UP000305067"/>
    </source>
</evidence>
<dbReference type="OrthoDB" id="3262473at2759"/>
<feature type="compositionally biased region" description="Polar residues" evidence="1">
    <location>
        <begin position="116"/>
        <end position="127"/>
    </location>
</feature>
<organism evidence="2 3">
    <name type="scientific">Pterulicium gracile</name>
    <dbReference type="NCBI Taxonomy" id="1884261"/>
    <lineage>
        <taxon>Eukaryota</taxon>
        <taxon>Fungi</taxon>
        <taxon>Dikarya</taxon>
        <taxon>Basidiomycota</taxon>
        <taxon>Agaricomycotina</taxon>
        <taxon>Agaricomycetes</taxon>
        <taxon>Agaricomycetidae</taxon>
        <taxon>Agaricales</taxon>
        <taxon>Pleurotineae</taxon>
        <taxon>Pterulaceae</taxon>
        <taxon>Pterulicium</taxon>
    </lineage>
</organism>
<accession>A0A5C3QWN1</accession>
<sequence length="167" mass="18266">MLKRQRPASPPPPTYFETPASPPNKRFRITANLPERSHPSTSTPSPQHARTPQEPQEAVITNNYLYEVHALHRHRLLFASHTPGTAISDSREQAPPPPSHHYHPPSDGANHLEQEGGSSRSGLSTDSPDAVDTESVKKRYSETNRLLGSLVLARRRAVHGGGGGEPT</sequence>
<protein>
    <submittedName>
        <fullName evidence="2">Uncharacterized protein</fullName>
    </submittedName>
</protein>
<feature type="compositionally biased region" description="Polar residues" evidence="1">
    <location>
        <begin position="48"/>
        <end position="58"/>
    </location>
</feature>
<feature type="region of interest" description="Disordered" evidence="1">
    <location>
        <begin position="1"/>
        <end position="58"/>
    </location>
</feature>
<proteinExistence type="predicted"/>
<dbReference type="Proteomes" id="UP000305067">
    <property type="component" value="Unassembled WGS sequence"/>
</dbReference>
<dbReference type="EMBL" id="ML178815">
    <property type="protein sequence ID" value="TFL06433.1"/>
    <property type="molecule type" value="Genomic_DNA"/>
</dbReference>
<reference evidence="2 3" key="1">
    <citation type="journal article" date="2019" name="Nat. Ecol. Evol.">
        <title>Megaphylogeny resolves global patterns of mushroom evolution.</title>
        <authorList>
            <person name="Varga T."/>
            <person name="Krizsan K."/>
            <person name="Foldi C."/>
            <person name="Dima B."/>
            <person name="Sanchez-Garcia M."/>
            <person name="Sanchez-Ramirez S."/>
            <person name="Szollosi G.J."/>
            <person name="Szarkandi J.G."/>
            <person name="Papp V."/>
            <person name="Albert L."/>
            <person name="Andreopoulos W."/>
            <person name="Angelini C."/>
            <person name="Antonin V."/>
            <person name="Barry K.W."/>
            <person name="Bougher N.L."/>
            <person name="Buchanan P."/>
            <person name="Buyck B."/>
            <person name="Bense V."/>
            <person name="Catcheside P."/>
            <person name="Chovatia M."/>
            <person name="Cooper J."/>
            <person name="Damon W."/>
            <person name="Desjardin D."/>
            <person name="Finy P."/>
            <person name="Geml J."/>
            <person name="Haridas S."/>
            <person name="Hughes K."/>
            <person name="Justo A."/>
            <person name="Karasinski D."/>
            <person name="Kautmanova I."/>
            <person name="Kiss B."/>
            <person name="Kocsube S."/>
            <person name="Kotiranta H."/>
            <person name="LaButti K.M."/>
            <person name="Lechner B.E."/>
            <person name="Liimatainen K."/>
            <person name="Lipzen A."/>
            <person name="Lukacs Z."/>
            <person name="Mihaltcheva S."/>
            <person name="Morgado L.N."/>
            <person name="Niskanen T."/>
            <person name="Noordeloos M.E."/>
            <person name="Ohm R.A."/>
            <person name="Ortiz-Santana B."/>
            <person name="Ovrebo C."/>
            <person name="Racz N."/>
            <person name="Riley R."/>
            <person name="Savchenko A."/>
            <person name="Shiryaev A."/>
            <person name="Soop K."/>
            <person name="Spirin V."/>
            <person name="Szebenyi C."/>
            <person name="Tomsovsky M."/>
            <person name="Tulloss R.E."/>
            <person name="Uehling J."/>
            <person name="Grigoriev I.V."/>
            <person name="Vagvolgyi C."/>
            <person name="Papp T."/>
            <person name="Martin F.M."/>
            <person name="Miettinen O."/>
            <person name="Hibbett D.S."/>
            <person name="Nagy L.G."/>
        </authorList>
    </citation>
    <scope>NUCLEOTIDE SEQUENCE [LARGE SCALE GENOMIC DNA]</scope>
    <source>
        <strain evidence="2 3">CBS 309.79</strain>
    </source>
</reference>